<dbReference type="RefSeq" id="WP_192599129.1">
    <property type="nucleotide sequence ID" value="NZ_JADBEL010000013.1"/>
</dbReference>
<dbReference type="Proteomes" id="UP000658225">
    <property type="component" value="Unassembled WGS sequence"/>
</dbReference>
<gene>
    <name evidence="3" type="ORF">H4683_002507</name>
</gene>
<keyword evidence="1" id="KW-0051">Antiviral defense</keyword>
<dbReference type="InterPro" id="IPR005537">
    <property type="entry name" value="RAMP_III_fam"/>
</dbReference>
<evidence type="ECO:0000313" key="4">
    <source>
        <dbReference type="Proteomes" id="UP000658225"/>
    </source>
</evidence>
<dbReference type="GO" id="GO:0051607">
    <property type="term" value="P:defense response to virus"/>
    <property type="evidence" value="ECO:0007669"/>
    <property type="project" value="UniProtKB-KW"/>
</dbReference>
<evidence type="ECO:0000256" key="1">
    <source>
        <dbReference type="ARBA" id="ARBA00023118"/>
    </source>
</evidence>
<dbReference type="EMBL" id="JADBEL010000013">
    <property type="protein sequence ID" value="MBE1555402.1"/>
    <property type="molecule type" value="Genomic_DNA"/>
</dbReference>
<reference evidence="3" key="1">
    <citation type="submission" date="2020-10" db="EMBL/GenBank/DDBJ databases">
        <title>Genomic Encyclopedia of Type Strains, Phase IV (KMG-IV): sequencing the most valuable type-strain genomes for metagenomic binning, comparative biology and taxonomic classification.</title>
        <authorList>
            <person name="Goeker M."/>
        </authorList>
    </citation>
    <scope>NUCLEOTIDE SEQUENCE</scope>
    <source>
        <strain evidence="3">DSM 13886</strain>
    </source>
</reference>
<sequence length="543" mass="62164">MRRYCVIEVENIEPLKIGAGGSKSNQTEPSKDYIPGSTLRGAVIANLIRHGVFNDTTATEILQKMECYNAYPYQNGKLFVPTPQHLRVNKHQWRKAKMMEQETSSIESKKIELSNLLKDRTDKNPLEYQYVAFHEDYLSGIEIPKTYRQHHTTRLKEENLFSYQAISPGQTFRAMIALEESMAEEIEACLRKPDVWYVGGSKGSGYGRCNLKVVSDGPTSYERAKQLLGLPFEPVFHAKELTITCLSDCLFRNEKGQPMNFMPVSIIEEVCEQRVELNEQLVGFGLSEGYNAKWQARYPKETTLKAGSIFTYKFEPALDKAEWPRIVNALESKLAGFRTQDGYGWIGVNIPYPTELQVKAEIQEKQSVLFTNQLKPSEQKEDSLSGSAAEVHEIIRQGLQATRGRWLNMIYDLSSNSTEPSIVIANLKRHHCMKMLEKLVGKKQEIGMKGQEDSKKVENIERKYEMNNKNFSIAGFNFKEILAYLSIKETTEEYAGLIKFAETKLNSKKGKLYYTESANRNQQFIADLLEAGLTIYHWREKDE</sequence>
<keyword evidence="4" id="KW-1185">Reference proteome</keyword>
<feature type="domain" description="CRISPR type III-associated protein" evidence="2">
    <location>
        <begin position="12"/>
        <end position="209"/>
    </location>
</feature>
<evidence type="ECO:0000313" key="3">
    <source>
        <dbReference type="EMBL" id="MBE1555402.1"/>
    </source>
</evidence>
<proteinExistence type="predicted"/>
<dbReference type="AlphaFoldDB" id="A0A927MM26"/>
<comment type="caution">
    <text evidence="3">The sequence shown here is derived from an EMBL/GenBank/DDBJ whole genome shotgun (WGS) entry which is preliminary data.</text>
</comment>
<name>A0A927MM26_9BACL</name>
<evidence type="ECO:0000259" key="2">
    <source>
        <dbReference type="Pfam" id="PF03787"/>
    </source>
</evidence>
<organism evidence="3 4">
    <name type="scientific">Sporosarcina limicola</name>
    <dbReference type="NCBI Taxonomy" id="34101"/>
    <lineage>
        <taxon>Bacteria</taxon>
        <taxon>Bacillati</taxon>
        <taxon>Bacillota</taxon>
        <taxon>Bacilli</taxon>
        <taxon>Bacillales</taxon>
        <taxon>Caryophanaceae</taxon>
        <taxon>Sporosarcina</taxon>
    </lineage>
</organism>
<dbReference type="Pfam" id="PF03787">
    <property type="entry name" value="RAMPs"/>
    <property type="match status" value="1"/>
</dbReference>
<protein>
    <recommendedName>
        <fullName evidence="2">CRISPR type III-associated protein domain-containing protein</fullName>
    </recommendedName>
</protein>
<accession>A0A927MM26</accession>